<dbReference type="Gene3D" id="1.10.630.10">
    <property type="entry name" value="Cytochrome P450"/>
    <property type="match status" value="1"/>
</dbReference>
<dbReference type="GO" id="GO:0020037">
    <property type="term" value="F:heme binding"/>
    <property type="evidence" value="ECO:0007669"/>
    <property type="project" value="InterPro"/>
</dbReference>
<reference evidence="1 2" key="1">
    <citation type="journal article" date="2018" name="Sci. Data">
        <title>The draft genome sequence of cork oak.</title>
        <authorList>
            <person name="Ramos A.M."/>
            <person name="Usie A."/>
            <person name="Barbosa P."/>
            <person name="Barros P.M."/>
            <person name="Capote T."/>
            <person name="Chaves I."/>
            <person name="Simoes F."/>
            <person name="Abreu I."/>
            <person name="Carrasquinho I."/>
            <person name="Faro C."/>
            <person name="Guimaraes J.B."/>
            <person name="Mendonca D."/>
            <person name="Nobrega F."/>
            <person name="Rodrigues L."/>
            <person name="Saibo N.J.M."/>
            <person name="Varela M.C."/>
            <person name="Egas C."/>
            <person name="Matos J."/>
            <person name="Miguel C.M."/>
            <person name="Oliveira M.M."/>
            <person name="Ricardo C.P."/>
            <person name="Goncalves S."/>
        </authorList>
    </citation>
    <scope>NUCLEOTIDE SEQUENCE [LARGE SCALE GENOMIC DNA]</scope>
    <source>
        <strain evidence="2">cv. HL8</strain>
    </source>
</reference>
<accession>A0AAW0JPL4</accession>
<dbReference type="Proteomes" id="UP000237347">
    <property type="component" value="Unassembled WGS sequence"/>
</dbReference>
<protein>
    <submittedName>
        <fullName evidence="1">Beta-amyrin 28-monooxygenase</fullName>
    </submittedName>
</protein>
<name>A0AAW0JPL4_QUESU</name>
<comment type="caution">
    <text evidence="1">The sequence shown here is derived from an EMBL/GenBank/DDBJ whole genome shotgun (WGS) entry which is preliminary data.</text>
</comment>
<proteinExistence type="predicted"/>
<dbReference type="InterPro" id="IPR036396">
    <property type="entry name" value="Cyt_P450_sf"/>
</dbReference>
<evidence type="ECO:0000313" key="1">
    <source>
        <dbReference type="EMBL" id="KAK7829038.1"/>
    </source>
</evidence>
<sequence>MFVKDRMRKYSQDLFKTSMFGENMVVCCGASGHKFLFSNEKKCAVTWWPCFVDQVALSPESIENFVPEDSIKAVVSGHQIVVLTIFIWVRKHVVQNEDTVIDATCGNGYDTLVMVK</sequence>
<dbReference type="GO" id="GO:0016705">
    <property type="term" value="F:oxidoreductase activity, acting on paired donors, with incorporation or reduction of molecular oxygen"/>
    <property type="evidence" value="ECO:0007669"/>
    <property type="project" value="InterPro"/>
</dbReference>
<gene>
    <name evidence="1" type="ORF">CFP56_029693</name>
</gene>
<organism evidence="1 2">
    <name type="scientific">Quercus suber</name>
    <name type="common">Cork oak</name>
    <dbReference type="NCBI Taxonomy" id="58331"/>
    <lineage>
        <taxon>Eukaryota</taxon>
        <taxon>Viridiplantae</taxon>
        <taxon>Streptophyta</taxon>
        <taxon>Embryophyta</taxon>
        <taxon>Tracheophyta</taxon>
        <taxon>Spermatophyta</taxon>
        <taxon>Magnoliopsida</taxon>
        <taxon>eudicotyledons</taxon>
        <taxon>Gunneridae</taxon>
        <taxon>Pentapetalae</taxon>
        <taxon>rosids</taxon>
        <taxon>fabids</taxon>
        <taxon>Fagales</taxon>
        <taxon>Fagaceae</taxon>
        <taxon>Quercus</taxon>
    </lineage>
</organism>
<dbReference type="EMBL" id="PKMF04000490">
    <property type="protein sequence ID" value="KAK7829038.1"/>
    <property type="molecule type" value="Genomic_DNA"/>
</dbReference>
<dbReference type="GO" id="GO:0004497">
    <property type="term" value="F:monooxygenase activity"/>
    <property type="evidence" value="ECO:0007669"/>
    <property type="project" value="InterPro"/>
</dbReference>
<evidence type="ECO:0000313" key="2">
    <source>
        <dbReference type="Proteomes" id="UP000237347"/>
    </source>
</evidence>
<dbReference type="GO" id="GO:0005506">
    <property type="term" value="F:iron ion binding"/>
    <property type="evidence" value="ECO:0007669"/>
    <property type="project" value="InterPro"/>
</dbReference>
<dbReference type="AlphaFoldDB" id="A0AAW0JPL4"/>
<keyword evidence="2" id="KW-1185">Reference proteome</keyword>